<dbReference type="InterPro" id="IPR039761">
    <property type="entry name" value="Bms1/Tsr1"/>
</dbReference>
<reference evidence="3 4" key="1">
    <citation type="submission" date="2023-10" db="EMBL/GenBank/DDBJ databases">
        <title>Chromosome-scale genome assembly provides insights into flower coloration mechanisms of Canna indica.</title>
        <authorList>
            <person name="Li C."/>
        </authorList>
    </citation>
    <scope>NUCLEOTIDE SEQUENCE [LARGE SCALE GENOMIC DNA]</scope>
    <source>
        <tissue evidence="3">Flower</tissue>
    </source>
</reference>
<dbReference type="GO" id="GO:0000479">
    <property type="term" value="P:endonucleolytic cleavage of tricistronic rRNA transcript (SSU-rRNA, 5.8S rRNA, LSU-rRNA)"/>
    <property type="evidence" value="ECO:0007669"/>
    <property type="project" value="TreeGrafter"/>
</dbReference>
<dbReference type="EMBL" id="CP136894">
    <property type="protein sequence ID" value="WOL09217.1"/>
    <property type="molecule type" value="Genomic_DNA"/>
</dbReference>
<keyword evidence="1" id="KW-0812">Transmembrane</keyword>
<keyword evidence="4" id="KW-1185">Reference proteome</keyword>
<sequence length="134" mass="15303">MKKIKLVGHPLKFFKKTAFIMFTSDLEAPKFEGTPVQTVNRIRGQDKKFQATINDTKQKGESPRGQMWKGMKTVAEVRRENNIPLPHNSIQIISLSNQKFVLICVLIGCLVLLLPQPIERKPIKFNPLEIPPKL</sequence>
<organism evidence="3 4">
    <name type="scientific">Canna indica</name>
    <name type="common">Indian-shot</name>
    <dbReference type="NCBI Taxonomy" id="4628"/>
    <lineage>
        <taxon>Eukaryota</taxon>
        <taxon>Viridiplantae</taxon>
        <taxon>Streptophyta</taxon>
        <taxon>Embryophyta</taxon>
        <taxon>Tracheophyta</taxon>
        <taxon>Spermatophyta</taxon>
        <taxon>Magnoliopsida</taxon>
        <taxon>Liliopsida</taxon>
        <taxon>Zingiberales</taxon>
        <taxon>Cannaceae</taxon>
        <taxon>Canna</taxon>
    </lineage>
</organism>
<dbReference type="PANTHER" id="PTHR12858:SF2">
    <property type="entry name" value="RIBOSOME BIOGENESIS PROTEIN BMS1 HOMOLOG"/>
    <property type="match status" value="1"/>
</dbReference>
<evidence type="ECO:0000259" key="2">
    <source>
        <dbReference type="Pfam" id="PF04950"/>
    </source>
</evidence>
<dbReference type="Proteomes" id="UP001327560">
    <property type="component" value="Chromosome 5"/>
</dbReference>
<evidence type="ECO:0000256" key="1">
    <source>
        <dbReference type="SAM" id="Phobius"/>
    </source>
</evidence>
<dbReference type="GO" id="GO:0030686">
    <property type="term" value="C:90S preribosome"/>
    <property type="evidence" value="ECO:0007669"/>
    <property type="project" value="TreeGrafter"/>
</dbReference>
<dbReference type="PANTHER" id="PTHR12858">
    <property type="entry name" value="RIBOSOME BIOGENESIS PROTEIN"/>
    <property type="match status" value="1"/>
</dbReference>
<dbReference type="AlphaFoldDB" id="A0AAQ3KJQ1"/>
<dbReference type="GO" id="GO:0005525">
    <property type="term" value="F:GTP binding"/>
    <property type="evidence" value="ECO:0007669"/>
    <property type="project" value="TreeGrafter"/>
</dbReference>
<proteinExistence type="predicted"/>
<feature type="transmembrane region" description="Helical" evidence="1">
    <location>
        <begin position="100"/>
        <end position="118"/>
    </location>
</feature>
<keyword evidence="1" id="KW-0472">Membrane</keyword>
<dbReference type="Pfam" id="PF04950">
    <property type="entry name" value="RIBIOP_C"/>
    <property type="match status" value="1"/>
</dbReference>
<evidence type="ECO:0000313" key="4">
    <source>
        <dbReference type="Proteomes" id="UP001327560"/>
    </source>
</evidence>
<dbReference type="GO" id="GO:0000462">
    <property type="term" value="P:maturation of SSU-rRNA from tricistronic rRNA transcript (SSU-rRNA, 5.8S rRNA, LSU-rRNA)"/>
    <property type="evidence" value="ECO:0007669"/>
    <property type="project" value="TreeGrafter"/>
</dbReference>
<name>A0AAQ3KJQ1_9LILI</name>
<accession>A0AAQ3KJQ1</accession>
<dbReference type="GO" id="GO:0003924">
    <property type="term" value="F:GTPase activity"/>
    <property type="evidence" value="ECO:0007669"/>
    <property type="project" value="TreeGrafter"/>
</dbReference>
<evidence type="ECO:0000313" key="3">
    <source>
        <dbReference type="EMBL" id="WOL09217.1"/>
    </source>
</evidence>
<gene>
    <name evidence="3" type="ORF">Cni_G17970</name>
</gene>
<feature type="domain" description="Ribosome biogenesis protein BMS1/TSR1 C-terminal" evidence="2">
    <location>
        <begin position="1"/>
        <end position="48"/>
    </location>
</feature>
<keyword evidence="1" id="KW-1133">Transmembrane helix</keyword>
<protein>
    <submittedName>
        <fullName evidence="3">Ribosome biogenesis protein</fullName>
    </submittedName>
</protein>
<dbReference type="InterPro" id="IPR007034">
    <property type="entry name" value="BMS1_TSR1_C"/>
</dbReference>
<dbReference type="GO" id="GO:0034511">
    <property type="term" value="F:U3 snoRNA binding"/>
    <property type="evidence" value="ECO:0007669"/>
    <property type="project" value="TreeGrafter"/>
</dbReference>